<evidence type="ECO:0000313" key="10">
    <source>
        <dbReference type="EMBL" id="MEK9513170.1"/>
    </source>
</evidence>
<dbReference type="EMBL" id="JBBWYZ010000013">
    <property type="protein sequence ID" value="MEK9513170.1"/>
    <property type="molecule type" value="Genomic_DNA"/>
</dbReference>
<comment type="similarity">
    <text evidence="2">Belongs to the ammonia transporter channel (TC 1.A.11.2) family.</text>
</comment>
<dbReference type="SUPFAM" id="SSF111352">
    <property type="entry name" value="Ammonium transporter"/>
    <property type="match status" value="1"/>
</dbReference>
<evidence type="ECO:0000259" key="9">
    <source>
        <dbReference type="Pfam" id="PF00909"/>
    </source>
</evidence>
<evidence type="ECO:0000256" key="8">
    <source>
        <dbReference type="SAM" id="Phobius"/>
    </source>
</evidence>
<dbReference type="PANTHER" id="PTHR11730">
    <property type="entry name" value="AMMONIUM TRANSPORTER"/>
    <property type="match status" value="1"/>
</dbReference>
<name>A0ABU9EMI8_LIMFS</name>
<evidence type="ECO:0000256" key="7">
    <source>
        <dbReference type="ARBA" id="ARBA00023177"/>
    </source>
</evidence>
<dbReference type="Pfam" id="PF00909">
    <property type="entry name" value="Ammonium_transp"/>
    <property type="match status" value="1"/>
</dbReference>
<proteinExistence type="inferred from homology"/>
<dbReference type="PROSITE" id="PS01219">
    <property type="entry name" value="AMMONIUM_TRANSP"/>
    <property type="match status" value="1"/>
</dbReference>
<evidence type="ECO:0000256" key="1">
    <source>
        <dbReference type="ARBA" id="ARBA00004141"/>
    </source>
</evidence>
<evidence type="ECO:0000313" key="11">
    <source>
        <dbReference type="Proteomes" id="UP001387447"/>
    </source>
</evidence>
<keyword evidence="4 8" id="KW-0812">Transmembrane</keyword>
<accession>A0ABU9EMI8</accession>
<keyword evidence="3" id="KW-0813">Transport</keyword>
<organism evidence="10 11">
    <name type="scientific">Limnospira fusiformis PMC 851.14</name>
    <dbReference type="NCBI Taxonomy" id="2219512"/>
    <lineage>
        <taxon>Bacteria</taxon>
        <taxon>Bacillati</taxon>
        <taxon>Cyanobacteriota</taxon>
        <taxon>Cyanophyceae</taxon>
        <taxon>Oscillatoriophycideae</taxon>
        <taxon>Oscillatoriales</taxon>
        <taxon>Sirenicapillariaceae</taxon>
        <taxon>Limnospira</taxon>
    </lineage>
</organism>
<dbReference type="RefSeq" id="WP_235677530.1">
    <property type="nucleotide sequence ID" value="NZ_JBBWYZ010000013.1"/>
</dbReference>
<feature type="transmembrane region" description="Helical" evidence="8">
    <location>
        <begin position="45"/>
        <end position="64"/>
    </location>
</feature>
<evidence type="ECO:0000256" key="2">
    <source>
        <dbReference type="ARBA" id="ARBA00005887"/>
    </source>
</evidence>
<feature type="transmembrane region" description="Helical" evidence="8">
    <location>
        <begin position="114"/>
        <end position="135"/>
    </location>
</feature>
<feature type="transmembrane region" description="Helical" evidence="8">
    <location>
        <begin position="84"/>
        <end position="107"/>
    </location>
</feature>
<evidence type="ECO:0000256" key="4">
    <source>
        <dbReference type="ARBA" id="ARBA00022692"/>
    </source>
</evidence>
<keyword evidence="5 8" id="KW-1133">Transmembrane helix</keyword>
<protein>
    <recommendedName>
        <fullName evidence="9">Ammonium transporter AmtB-like domain-containing protein</fullName>
    </recommendedName>
</protein>
<dbReference type="InterPro" id="IPR018047">
    <property type="entry name" value="Ammonium_transpt_CS"/>
</dbReference>
<reference evidence="10 11" key="1">
    <citation type="journal article" date="2024" name="Front. Microbiol.">
        <title>Transcriptomic insights into the dominance of two phototrophs throughout the water column of a tropical hypersaline-alkaline crater lake (Dziani Dzaha, Mayotte).</title>
        <authorList>
            <person name="Duperron S."/>
            <person name="Halary S."/>
            <person name="Bouly J.-P."/>
            <person name="Roussel T."/>
            <person name="Hugoni M."/>
            <person name="Bruto M."/>
            <person name="Oger P."/>
            <person name="Duval C."/>
            <person name="Woo A."/>
            <person name="Jezequiel D."/>
            <person name="Ader M."/>
            <person name="Leboulanger C."/>
            <person name="Agogue H."/>
            <person name="Grossi V."/>
            <person name="Trousselier M."/>
            <person name="Bernard C."/>
        </authorList>
    </citation>
    <scope>NUCLEOTIDE SEQUENCE [LARGE SCALE GENOMIC DNA]</scope>
    <source>
        <strain evidence="10 11">PMC 851.14</strain>
    </source>
</reference>
<comment type="subcellular location">
    <subcellularLocation>
        <location evidence="1">Membrane</location>
        <topology evidence="1">Multi-pass membrane protein</topology>
    </subcellularLocation>
</comment>
<feature type="transmembrane region" description="Helical" evidence="8">
    <location>
        <begin position="155"/>
        <end position="176"/>
    </location>
</feature>
<dbReference type="Proteomes" id="UP001387447">
    <property type="component" value="Unassembled WGS sequence"/>
</dbReference>
<keyword evidence="7" id="KW-0924">Ammonia transport</keyword>
<dbReference type="InterPro" id="IPR029020">
    <property type="entry name" value="Ammonium/urea_transptr"/>
</dbReference>
<sequence length="186" mass="20063">MNDLIWLLICSSLVFLMQPGFMCLESGLTRSKNSINVAIKNLADFGISVWLFWAIGYGLMFGTSQLGLFGSSYFVLDVSNIPSVAALFLFQTMFCSTATTIVSGAVAERMRFQAYLIVAGFTSGLIYPIFGHWAWNGLNNGVANGWLDQLGFIDFAGSTVVHSIGGWVALAALLVIGPRSGPISSR</sequence>
<evidence type="ECO:0000256" key="5">
    <source>
        <dbReference type="ARBA" id="ARBA00022989"/>
    </source>
</evidence>
<dbReference type="InterPro" id="IPR024041">
    <property type="entry name" value="NH4_transpt_AmtB-like_dom"/>
</dbReference>
<keyword evidence="11" id="KW-1185">Reference proteome</keyword>
<feature type="domain" description="Ammonium transporter AmtB-like" evidence="9">
    <location>
        <begin position="5"/>
        <end position="182"/>
    </location>
</feature>
<gene>
    <name evidence="10" type="ORF">AAEJ74_16230</name>
</gene>
<keyword evidence="6 8" id="KW-0472">Membrane</keyword>
<evidence type="ECO:0000256" key="3">
    <source>
        <dbReference type="ARBA" id="ARBA00022448"/>
    </source>
</evidence>
<comment type="caution">
    <text evidence="10">The sequence shown here is derived from an EMBL/GenBank/DDBJ whole genome shotgun (WGS) entry which is preliminary data.</text>
</comment>
<evidence type="ECO:0000256" key="6">
    <source>
        <dbReference type="ARBA" id="ARBA00023136"/>
    </source>
</evidence>
<feature type="transmembrane region" description="Helical" evidence="8">
    <location>
        <begin position="6"/>
        <end position="24"/>
    </location>
</feature>
<dbReference type="Gene3D" id="1.10.3430.10">
    <property type="entry name" value="Ammonium transporter AmtB like domains"/>
    <property type="match status" value="1"/>
</dbReference>
<dbReference type="PANTHER" id="PTHR11730:SF6">
    <property type="entry name" value="AMMONIUM TRANSPORTER"/>
    <property type="match status" value="1"/>
</dbReference>